<accession>Q22UY9</accession>
<evidence type="ECO:0000313" key="1">
    <source>
        <dbReference type="EMBL" id="EAR89159.2"/>
    </source>
</evidence>
<protein>
    <recommendedName>
        <fullName evidence="3">Eukaryotic aspartyl protease</fullName>
    </recommendedName>
</protein>
<proteinExistence type="predicted"/>
<dbReference type="HOGENOM" id="CLU_592512_0_0_1"/>
<organism evidence="1 2">
    <name type="scientific">Tetrahymena thermophila (strain SB210)</name>
    <dbReference type="NCBI Taxonomy" id="312017"/>
    <lineage>
        <taxon>Eukaryota</taxon>
        <taxon>Sar</taxon>
        <taxon>Alveolata</taxon>
        <taxon>Ciliophora</taxon>
        <taxon>Intramacronucleata</taxon>
        <taxon>Oligohymenophorea</taxon>
        <taxon>Hymenostomatida</taxon>
        <taxon>Tetrahymenina</taxon>
        <taxon>Tetrahymenidae</taxon>
        <taxon>Tetrahymena</taxon>
    </lineage>
</organism>
<dbReference type="EMBL" id="GG662798">
    <property type="protein sequence ID" value="EAR89159.2"/>
    <property type="molecule type" value="Genomic_DNA"/>
</dbReference>
<dbReference type="SUPFAM" id="SSF50630">
    <property type="entry name" value="Acid proteases"/>
    <property type="match status" value="1"/>
</dbReference>
<dbReference type="KEGG" id="tet:TTHERM_00577140"/>
<dbReference type="GeneID" id="7834650"/>
<reference evidence="2" key="1">
    <citation type="journal article" date="2006" name="PLoS Biol.">
        <title>Macronuclear genome sequence of the ciliate Tetrahymena thermophila, a model eukaryote.</title>
        <authorList>
            <person name="Eisen J.A."/>
            <person name="Coyne R.S."/>
            <person name="Wu M."/>
            <person name="Wu D."/>
            <person name="Thiagarajan M."/>
            <person name="Wortman J.R."/>
            <person name="Badger J.H."/>
            <person name="Ren Q."/>
            <person name="Amedeo P."/>
            <person name="Jones K.M."/>
            <person name="Tallon L.J."/>
            <person name="Delcher A.L."/>
            <person name="Salzberg S.L."/>
            <person name="Silva J.C."/>
            <person name="Haas B.J."/>
            <person name="Majoros W.H."/>
            <person name="Farzad M."/>
            <person name="Carlton J.M."/>
            <person name="Smith R.K. Jr."/>
            <person name="Garg J."/>
            <person name="Pearlman R.E."/>
            <person name="Karrer K.M."/>
            <person name="Sun L."/>
            <person name="Manning G."/>
            <person name="Elde N.C."/>
            <person name="Turkewitz A.P."/>
            <person name="Asai D.J."/>
            <person name="Wilkes D.E."/>
            <person name="Wang Y."/>
            <person name="Cai H."/>
            <person name="Collins K."/>
            <person name="Stewart B.A."/>
            <person name="Lee S.R."/>
            <person name="Wilamowska K."/>
            <person name="Weinberg Z."/>
            <person name="Ruzzo W.L."/>
            <person name="Wloga D."/>
            <person name="Gaertig J."/>
            <person name="Frankel J."/>
            <person name="Tsao C.-C."/>
            <person name="Gorovsky M.A."/>
            <person name="Keeling P.J."/>
            <person name="Waller R.F."/>
            <person name="Patron N.J."/>
            <person name="Cherry J.M."/>
            <person name="Stover N.A."/>
            <person name="Krieger C.J."/>
            <person name="del Toro C."/>
            <person name="Ryder H.F."/>
            <person name="Williamson S.C."/>
            <person name="Barbeau R.A."/>
            <person name="Hamilton E.P."/>
            <person name="Orias E."/>
        </authorList>
    </citation>
    <scope>NUCLEOTIDE SEQUENCE [LARGE SCALE GENOMIC DNA]</scope>
    <source>
        <strain evidence="2">SB210</strain>
    </source>
</reference>
<dbReference type="InterPro" id="IPR021109">
    <property type="entry name" value="Peptidase_aspartic_dom_sf"/>
</dbReference>
<keyword evidence="2" id="KW-1185">Reference proteome</keyword>
<gene>
    <name evidence="1" type="ORF">TTHERM_00577140</name>
</gene>
<dbReference type="InParanoid" id="Q22UY9"/>
<evidence type="ECO:0000313" key="2">
    <source>
        <dbReference type="Proteomes" id="UP000009168"/>
    </source>
</evidence>
<evidence type="ECO:0008006" key="3">
    <source>
        <dbReference type="Google" id="ProtNLM"/>
    </source>
</evidence>
<dbReference type="RefSeq" id="XP_001009404.2">
    <property type="nucleotide sequence ID" value="XM_001009404.2"/>
</dbReference>
<sequence>MSLQDSIIVETQCYNIISNPLHQSDVCGAKYIGEESYYTKRPNYSAQFQLGNTQATLQFIPSNEFNYIGRRTLCFSSLTNHQVNAFVQLFEEKLISKQVAYINLNITTKDSADDSIDGTLDIGEPDLSLVKQGSNLVELDQSGYQDLGNYSSYCNKVTYSGQNLDLYGFIHINFNSPFTVLHDAALNQILSTFNQNGIKYRIDQPSKYRSPLIYLPSVEKLEPLQFQFKTVEGNDFAITLQAYQLYKQLPSGEYQLLIQSQLPYLNYQSIGSAVFQDYYIGIDFQKQSILIAEKASSQKLSNFRETKNFY</sequence>
<name>Q22UY9_TETTS</name>
<dbReference type="AlphaFoldDB" id="Q22UY9"/>
<dbReference type="Gene3D" id="2.40.70.10">
    <property type="entry name" value="Acid Proteases"/>
    <property type="match status" value="1"/>
</dbReference>
<dbReference type="Proteomes" id="UP000009168">
    <property type="component" value="Unassembled WGS sequence"/>
</dbReference>